<evidence type="ECO:0000313" key="1">
    <source>
        <dbReference type="EMBL" id="CAG8794402.1"/>
    </source>
</evidence>
<feature type="non-terminal residue" evidence="1">
    <location>
        <position position="1"/>
    </location>
</feature>
<reference evidence="1" key="1">
    <citation type="submission" date="2021-06" db="EMBL/GenBank/DDBJ databases">
        <authorList>
            <person name="Kallberg Y."/>
            <person name="Tangrot J."/>
            <person name="Rosling A."/>
        </authorList>
    </citation>
    <scope>NUCLEOTIDE SEQUENCE</scope>
    <source>
        <strain evidence="1">IN212</strain>
    </source>
</reference>
<gene>
    <name evidence="1" type="ORF">RFULGI_LOCUS17070</name>
</gene>
<accession>A0A9N9JS02</accession>
<evidence type="ECO:0000313" key="2">
    <source>
        <dbReference type="Proteomes" id="UP000789396"/>
    </source>
</evidence>
<dbReference type="OrthoDB" id="10382100at2759"/>
<sequence>KERYKTLYNECLKNHGDYNHIKKELEKITKERDDYKRDLRK</sequence>
<dbReference type="EMBL" id="CAJVPZ010064582">
    <property type="protein sequence ID" value="CAG8794402.1"/>
    <property type="molecule type" value="Genomic_DNA"/>
</dbReference>
<name>A0A9N9JS02_9GLOM</name>
<organism evidence="1 2">
    <name type="scientific">Racocetra fulgida</name>
    <dbReference type="NCBI Taxonomy" id="60492"/>
    <lineage>
        <taxon>Eukaryota</taxon>
        <taxon>Fungi</taxon>
        <taxon>Fungi incertae sedis</taxon>
        <taxon>Mucoromycota</taxon>
        <taxon>Glomeromycotina</taxon>
        <taxon>Glomeromycetes</taxon>
        <taxon>Diversisporales</taxon>
        <taxon>Gigasporaceae</taxon>
        <taxon>Racocetra</taxon>
    </lineage>
</organism>
<dbReference type="AlphaFoldDB" id="A0A9N9JS02"/>
<comment type="caution">
    <text evidence="1">The sequence shown here is derived from an EMBL/GenBank/DDBJ whole genome shotgun (WGS) entry which is preliminary data.</text>
</comment>
<feature type="non-terminal residue" evidence="1">
    <location>
        <position position="41"/>
    </location>
</feature>
<proteinExistence type="predicted"/>
<dbReference type="Proteomes" id="UP000789396">
    <property type="component" value="Unassembled WGS sequence"/>
</dbReference>
<protein>
    <submittedName>
        <fullName evidence="1">11256_t:CDS:1</fullName>
    </submittedName>
</protein>
<keyword evidence="2" id="KW-1185">Reference proteome</keyword>